<sequence length="98" mass="11349">MSITTKHMISLSEEEKEKIKEFIKKEGKSKRLISRANIILALNEKKNTGLTHTDIAKQYNVTYHTVVNIINEYVKSGLDETLTYKRNPNSNRKKKQAN</sequence>
<evidence type="ECO:0000313" key="1">
    <source>
        <dbReference type="EMBL" id="CRF32378.1"/>
    </source>
</evidence>
<reference evidence="2" key="1">
    <citation type="submission" date="2015-04" db="EMBL/GenBank/DDBJ databases">
        <authorList>
            <person name="Mushtaq Mamoona"/>
        </authorList>
    </citation>
    <scope>NUCLEOTIDE SEQUENCE [LARGE SCALE GENOMIC DNA]</scope>
    <source>
        <strain evidence="2">AN4859/03</strain>
    </source>
</reference>
<organism evidence="1 2">
    <name type="scientific">Brachyspira suanatina</name>
    <dbReference type="NCBI Taxonomy" id="381802"/>
    <lineage>
        <taxon>Bacteria</taxon>
        <taxon>Pseudomonadati</taxon>
        <taxon>Spirochaetota</taxon>
        <taxon>Spirochaetia</taxon>
        <taxon>Brachyspirales</taxon>
        <taxon>Brachyspiraceae</taxon>
        <taxon>Brachyspira</taxon>
    </lineage>
</organism>
<gene>
    <name evidence="1" type="ORF">BRSU_0753</name>
</gene>
<proteinExistence type="predicted"/>
<dbReference type="AlphaFoldDB" id="A0A0G4K502"/>
<dbReference type="Proteomes" id="UP000043763">
    <property type="component" value="Unassembled WGS sequence"/>
</dbReference>
<dbReference type="SUPFAM" id="SSF46689">
    <property type="entry name" value="Homeodomain-like"/>
    <property type="match status" value="1"/>
</dbReference>
<evidence type="ECO:0008006" key="3">
    <source>
        <dbReference type="Google" id="ProtNLM"/>
    </source>
</evidence>
<keyword evidence="2" id="KW-1185">Reference proteome</keyword>
<dbReference type="Pfam" id="PF13384">
    <property type="entry name" value="HTH_23"/>
    <property type="match status" value="1"/>
</dbReference>
<dbReference type="InterPro" id="IPR009057">
    <property type="entry name" value="Homeodomain-like_sf"/>
</dbReference>
<evidence type="ECO:0000313" key="2">
    <source>
        <dbReference type="Proteomes" id="UP000043763"/>
    </source>
</evidence>
<accession>A0A0G4K502</accession>
<dbReference type="RefSeq" id="WP_048593851.1">
    <property type="nucleotide sequence ID" value="NZ_CVLB01000001.1"/>
</dbReference>
<dbReference type="EMBL" id="CVLB01000001">
    <property type="protein sequence ID" value="CRF32378.1"/>
    <property type="molecule type" value="Genomic_DNA"/>
</dbReference>
<protein>
    <recommendedName>
        <fullName evidence="3">Transposase</fullName>
    </recommendedName>
</protein>
<name>A0A0G4K502_9SPIR</name>
<dbReference type="OrthoDB" id="308261at2"/>